<organism evidence="1 2">
    <name type="scientific">Iris pallida</name>
    <name type="common">Sweet iris</name>
    <dbReference type="NCBI Taxonomy" id="29817"/>
    <lineage>
        <taxon>Eukaryota</taxon>
        <taxon>Viridiplantae</taxon>
        <taxon>Streptophyta</taxon>
        <taxon>Embryophyta</taxon>
        <taxon>Tracheophyta</taxon>
        <taxon>Spermatophyta</taxon>
        <taxon>Magnoliopsida</taxon>
        <taxon>Liliopsida</taxon>
        <taxon>Asparagales</taxon>
        <taxon>Iridaceae</taxon>
        <taxon>Iridoideae</taxon>
        <taxon>Irideae</taxon>
        <taxon>Iris</taxon>
    </lineage>
</organism>
<sequence>MREGRDGEKSHSEVFLLMRPVRGRSATELVAQPHRIDRDKRQRRPRNSDATLVEAKAAWWSSTARI</sequence>
<comment type="caution">
    <text evidence="1">The sequence shown here is derived from an EMBL/GenBank/DDBJ whole genome shotgun (WGS) entry which is preliminary data.</text>
</comment>
<keyword evidence="2" id="KW-1185">Reference proteome</keyword>
<dbReference type="EMBL" id="JANAVB010021798">
    <property type="protein sequence ID" value="KAJ6824892.1"/>
    <property type="molecule type" value="Genomic_DNA"/>
</dbReference>
<gene>
    <name evidence="1" type="ORF">M6B38_379945</name>
</gene>
<evidence type="ECO:0000313" key="2">
    <source>
        <dbReference type="Proteomes" id="UP001140949"/>
    </source>
</evidence>
<dbReference type="Proteomes" id="UP001140949">
    <property type="component" value="Unassembled WGS sequence"/>
</dbReference>
<reference evidence="1" key="1">
    <citation type="journal article" date="2023" name="GigaByte">
        <title>Genome assembly of the bearded iris, Iris pallida Lam.</title>
        <authorList>
            <person name="Bruccoleri R.E."/>
            <person name="Oakeley E.J."/>
            <person name="Faust A.M.E."/>
            <person name="Altorfer M."/>
            <person name="Dessus-Babus S."/>
            <person name="Burckhardt D."/>
            <person name="Oertli M."/>
            <person name="Naumann U."/>
            <person name="Petersen F."/>
            <person name="Wong J."/>
        </authorList>
    </citation>
    <scope>NUCLEOTIDE SEQUENCE</scope>
    <source>
        <strain evidence="1">GSM-AAB239-AS_SAM_17_03QT</strain>
    </source>
</reference>
<name>A0AAX6G8E9_IRIPA</name>
<proteinExistence type="predicted"/>
<protein>
    <submittedName>
        <fullName evidence="1">Vegetative cell wall protein gp1-like isoform X5</fullName>
    </submittedName>
</protein>
<accession>A0AAX6G8E9</accession>
<evidence type="ECO:0000313" key="1">
    <source>
        <dbReference type="EMBL" id="KAJ6824892.1"/>
    </source>
</evidence>
<reference evidence="1" key="2">
    <citation type="submission" date="2023-04" db="EMBL/GenBank/DDBJ databases">
        <authorList>
            <person name="Bruccoleri R.E."/>
            <person name="Oakeley E.J."/>
            <person name="Faust A.-M."/>
            <person name="Dessus-Babus S."/>
            <person name="Altorfer M."/>
            <person name="Burckhardt D."/>
            <person name="Oertli M."/>
            <person name="Naumann U."/>
            <person name="Petersen F."/>
            <person name="Wong J."/>
        </authorList>
    </citation>
    <scope>NUCLEOTIDE SEQUENCE</scope>
    <source>
        <strain evidence="1">GSM-AAB239-AS_SAM_17_03QT</strain>
        <tissue evidence="1">Leaf</tissue>
    </source>
</reference>
<dbReference type="AlphaFoldDB" id="A0AAX6G8E9"/>